<organism evidence="1 2">
    <name type="scientific">Plantactinospora sonchi</name>
    <dbReference type="NCBI Taxonomy" id="1544735"/>
    <lineage>
        <taxon>Bacteria</taxon>
        <taxon>Bacillati</taxon>
        <taxon>Actinomycetota</taxon>
        <taxon>Actinomycetes</taxon>
        <taxon>Micromonosporales</taxon>
        <taxon>Micromonosporaceae</taxon>
        <taxon>Plantactinospora</taxon>
    </lineage>
</organism>
<accession>A0ABU7S0U5</accession>
<dbReference type="Gene3D" id="1.25.40.10">
    <property type="entry name" value="Tetratricopeptide repeat domain"/>
    <property type="match status" value="1"/>
</dbReference>
<dbReference type="SUPFAM" id="SSF48452">
    <property type="entry name" value="TPR-like"/>
    <property type="match status" value="1"/>
</dbReference>
<reference evidence="1 2" key="1">
    <citation type="submission" date="2024-01" db="EMBL/GenBank/DDBJ databases">
        <title>Genome insights into Plantactinospora sonchi sp. nov.</title>
        <authorList>
            <person name="Wang L."/>
        </authorList>
    </citation>
    <scope>NUCLEOTIDE SEQUENCE [LARGE SCALE GENOMIC DNA]</scope>
    <source>
        <strain evidence="1 2">NEAU-QY2</strain>
    </source>
</reference>
<comment type="caution">
    <text evidence="1">The sequence shown here is derived from an EMBL/GenBank/DDBJ whole genome shotgun (WGS) entry which is preliminary data.</text>
</comment>
<keyword evidence="2" id="KW-1185">Reference proteome</keyword>
<protein>
    <recommendedName>
        <fullName evidence="3">Tetratricopeptide repeat protein</fullName>
    </recommendedName>
</protein>
<evidence type="ECO:0000313" key="1">
    <source>
        <dbReference type="EMBL" id="MEE6262352.1"/>
    </source>
</evidence>
<evidence type="ECO:0008006" key="3">
    <source>
        <dbReference type="Google" id="ProtNLM"/>
    </source>
</evidence>
<evidence type="ECO:0000313" key="2">
    <source>
        <dbReference type="Proteomes" id="UP001332243"/>
    </source>
</evidence>
<gene>
    <name evidence="1" type="ORF">V1633_28095</name>
</gene>
<dbReference type="RefSeq" id="WP_331217284.1">
    <property type="nucleotide sequence ID" value="NZ_JAZGQK010000027.1"/>
</dbReference>
<proteinExistence type="predicted"/>
<dbReference type="EMBL" id="JAZGQK010000027">
    <property type="protein sequence ID" value="MEE6262352.1"/>
    <property type="molecule type" value="Genomic_DNA"/>
</dbReference>
<dbReference type="Proteomes" id="UP001332243">
    <property type="component" value="Unassembled WGS sequence"/>
</dbReference>
<dbReference type="InterPro" id="IPR011990">
    <property type="entry name" value="TPR-like_helical_dom_sf"/>
</dbReference>
<sequence length="123" mass="13508">MHARLGEHDAAVDTARRALALARSTRDQRTQAELLLTLGNALLRVDSLVEAERCFGEAYALCERLSYPMPRIRAGLKLAYVEVTTGRGVEAVRRARAMRDEAVVAGFTTLTEEADQILGPAVR</sequence>
<name>A0ABU7S0U5_9ACTN</name>